<dbReference type="Proteomes" id="UP000077856">
    <property type="component" value="Plasmid pBO1"/>
</dbReference>
<feature type="domain" description="HTH cro/C1-type" evidence="1">
    <location>
        <begin position="19"/>
        <end position="51"/>
    </location>
</feature>
<dbReference type="PROSITE" id="PS50943">
    <property type="entry name" value="HTH_CROC1"/>
    <property type="match status" value="1"/>
</dbReference>
<dbReference type="InterPro" id="IPR001387">
    <property type="entry name" value="Cro/C1-type_HTH"/>
</dbReference>
<evidence type="ECO:0000259" key="1">
    <source>
        <dbReference type="PROSITE" id="PS50943"/>
    </source>
</evidence>
<evidence type="ECO:0000313" key="3">
    <source>
        <dbReference type="Proteomes" id="UP000077856"/>
    </source>
</evidence>
<dbReference type="KEGG" id="bon:A361_28500"/>
<evidence type="ECO:0000313" key="2">
    <source>
        <dbReference type="EMBL" id="AND43109.1"/>
    </source>
</evidence>
<reference evidence="2 3" key="1">
    <citation type="submission" date="2016-04" db="EMBL/GenBank/DDBJ databases">
        <title>Complete genome sequence of Bacillus oceanisediminis strain 2691.</title>
        <authorList>
            <person name="Jeong H."/>
            <person name="Kim H.J."/>
            <person name="Lee D.-W."/>
        </authorList>
    </citation>
    <scope>NUCLEOTIDE SEQUENCE [LARGE SCALE GENOMIC DNA]</scope>
    <source>
        <strain evidence="2 3">2691</strain>
        <plasmid evidence="3">pbo1</plasmid>
    </source>
</reference>
<dbReference type="SUPFAM" id="SSF47413">
    <property type="entry name" value="lambda repressor-like DNA-binding domains"/>
    <property type="match status" value="1"/>
</dbReference>
<dbReference type="AlphaFoldDB" id="A0A160MI00"/>
<dbReference type="Gene3D" id="1.10.260.40">
    <property type="entry name" value="lambda repressor-like DNA-binding domains"/>
    <property type="match status" value="1"/>
</dbReference>
<name>A0A160MI00_9BACI</name>
<dbReference type="CDD" id="cd00093">
    <property type="entry name" value="HTH_XRE"/>
    <property type="match status" value="1"/>
</dbReference>
<gene>
    <name evidence="2" type="ORF">A361_28500</name>
</gene>
<dbReference type="EMBL" id="CP015507">
    <property type="protein sequence ID" value="AND43109.1"/>
    <property type="molecule type" value="Genomic_DNA"/>
</dbReference>
<sequence length="81" mass="9584">MLTVDTFNEIEIEDDVERLLILRKRMALSQYQFAKGMGISTSYLGQIERGEVPFSPQLRVRINDYLKREKEIHEKDIFSSF</sequence>
<dbReference type="SMART" id="SM00530">
    <property type="entry name" value="HTH_XRE"/>
    <property type="match status" value="1"/>
</dbReference>
<organism evidence="2 3">
    <name type="scientific">Cytobacillus oceanisediminis 2691</name>
    <dbReference type="NCBI Taxonomy" id="1196031"/>
    <lineage>
        <taxon>Bacteria</taxon>
        <taxon>Bacillati</taxon>
        <taxon>Bacillota</taxon>
        <taxon>Bacilli</taxon>
        <taxon>Bacillales</taxon>
        <taxon>Bacillaceae</taxon>
        <taxon>Cytobacillus</taxon>
    </lineage>
</organism>
<dbReference type="eggNOG" id="ENOG5030DX4">
    <property type="taxonomic scope" value="Bacteria"/>
</dbReference>
<dbReference type="GO" id="GO:0003677">
    <property type="term" value="F:DNA binding"/>
    <property type="evidence" value="ECO:0007669"/>
    <property type="project" value="InterPro"/>
</dbReference>
<proteinExistence type="predicted"/>
<keyword evidence="2" id="KW-0614">Plasmid</keyword>
<accession>A0A160MI00</accession>
<protein>
    <recommendedName>
        <fullName evidence="1">HTH cro/C1-type domain-containing protein</fullName>
    </recommendedName>
</protein>
<dbReference type="RefSeq" id="WP_009336117.1">
    <property type="nucleotide sequence ID" value="NZ_CP015507.1"/>
</dbReference>
<dbReference type="Pfam" id="PF01381">
    <property type="entry name" value="HTH_3"/>
    <property type="match status" value="1"/>
</dbReference>
<geneLocation type="plasmid" evidence="3">
    <name>pbo1</name>
</geneLocation>
<dbReference type="InterPro" id="IPR010982">
    <property type="entry name" value="Lambda_DNA-bd_dom_sf"/>
</dbReference>